<feature type="coiled-coil region" evidence="10">
    <location>
        <begin position="15"/>
        <end position="49"/>
    </location>
</feature>
<dbReference type="Proteomes" id="UP000677228">
    <property type="component" value="Unassembled WGS sequence"/>
</dbReference>
<keyword evidence="4 9" id="KW-0862">Zinc</keyword>
<evidence type="ECO:0000256" key="5">
    <source>
        <dbReference type="ARBA" id="ARBA00023157"/>
    </source>
</evidence>
<keyword evidence="10" id="KW-0175">Coiled coil</keyword>
<evidence type="ECO:0000256" key="2">
    <source>
        <dbReference type="ARBA" id="ARBA00022723"/>
    </source>
</evidence>
<dbReference type="GO" id="GO:0004572">
    <property type="term" value="F:mannosyl-oligosaccharide 1,3-1,6-alpha-mannosidase activity"/>
    <property type="evidence" value="ECO:0007669"/>
    <property type="project" value="UniProtKB-EC"/>
</dbReference>
<evidence type="ECO:0000256" key="4">
    <source>
        <dbReference type="ARBA" id="ARBA00022833"/>
    </source>
</evidence>
<gene>
    <name evidence="12" type="ORF">OVA965_LOCUS4706</name>
    <name evidence="13" type="ORF">TMI583_LOCUS4704</name>
</gene>
<dbReference type="Gene3D" id="2.60.40.1180">
    <property type="entry name" value="Golgi alpha-mannosidase II"/>
    <property type="match status" value="1"/>
</dbReference>
<evidence type="ECO:0000313" key="12">
    <source>
        <dbReference type="EMBL" id="CAF0802227.1"/>
    </source>
</evidence>
<feature type="domain" description="Glycoside hydrolase family 38 central" evidence="11">
    <location>
        <begin position="473"/>
        <end position="561"/>
    </location>
</feature>
<comment type="caution">
    <text evidence="13">The sequence shown here is derived from an EMBL/GenBank/DDBJ whole genome shotgun (WGS) entry which is preliminary data.</text>
</comment>
<evidence type="ECO:0000313" key="13">
    <source>
        <dbReference type="EMBL" id="CAF3585639.1"/>
    </source>
</evidence>
<dbReference type="CDD" id="cd10809">
    <property type="entry name" value="GH38N_AMII_GMII_SfManIII_like"/>
    <property type="match status" value="1"/>
</dbReference>
<reference evidence="13" key="1">
    <citation type="submission" date="2021-02" db="EMBL/GenBank/DDBJ databases">
        <authorList>
            <person name="Nowell W R."/>
        </authorList>
    </citation>
    <scope>NUCLEOTIDE SEQUENCE</scope>
</reference>
<name>A0A8S2H0R3_9BILA</name>
<evidence type="ECO:0000259" key="11">
    <source>
        <dbReference type="SMART" id="SM00872"/>
    </source>
</evidence>
<keyword evidence="2 9" id="KW-0479">Metal-binding</keyword>
<dbReference type="InterPro" id="IPR000602">
    <property type="entry name" value="Glyco_hydro_38_N"/>
</dbReference>
<dbReference type="FunFam" id="3.20.110.10:FF:000003">
    <property type="entry name" value="Alpha-mannosidase"/>
    <property type="match status" value="1"/>
</dbReference>
<evidence type="ECO:0000256" key="6">
    <source>
        <dbReference type="ARBA" id="ARBA00023295"/>
    </source>
</evidence>
<dbReference type="GO" id="GO:0006013">
    <property type="term" value="P:mannose metabolic process"/>
    <property type="evidence" value="ECO:0007669"/>
    <property type="project" value="InterPro"/>
</dbReference>
<dbReference type="SMART" id="SM00872">
    <property type="entry name" value="Alpha-mann_mid"/>
    <property type="match status" value="1"/>
</dbReference>
<dbReference type="Gene3D" id="2.70.98.30">
    <property type="entry name" value="Golgi alpha-mannosidase II, domain 4"/>
    <property type="match status" value="1"/>
</dbReference>
<dbReference type="GO" id="GO:0000139">
    <property type="term" value="C:Golgi membrane"/>
    <property type="evidence" value="ECO:0007669"/>
    <property type="project" value="TreeGrafter"/>
</dbReference>
<evidence type="ECO:0000313" key="14">
    <source>
        <dbReference type="Proteomes" id="UP000682733"/>
    </source>
</evidence>
<proteinExistence type="inferred from homology"/>
<dbReference type="EMBL" id="CAJNOK010001262">
    <property type="protein sequence ID" value="CAF0802227.1"/>
    <property type="molecule type" value="Genomic_DNA"/>
</dbReference>
<evidence type="ECO:0000256" key="3">
    <source>
        <dbReference type="ARBA" id="ARBA00022801"/>
    </source>
</evidence>
<dbReference type="InterPro" id="IPR013780">
    <property type="entry name" value="Glyco_hydro_b"/>
</dbReference>
<comment type="cofactor">
    <cofactor evidence="9">
        <name>Zn(2+)</name>
        <dbReference type="ChEBI" id="CHEBI:29105"/>
    </cofactor>
    <text evidence="9">Binds 1 zinc ion per subunit.</text>
</comment>
<protein>
    <recommendedName>
        <fullName evidence="9">Alpha-mannosidase</fullName>
        <ecNumber evidence="9">3.2.1.-</ecNumber>
    </recommendedName>
</protein>
<evidence type="ECO:0000256" key="9">
    <source>
        <dbReference type="RuleBase" id="RU361199"/>
    </source>
</evidence>
<evidence type="ECO:0000256" key="7">
    <source>
        <dbReference type="ARBA" id="ARBA00059516"/>
    </source>
</evidence>
<dbReference type="InterPro" id="IPR050843">
    <property type="entry name" value="Glycosyl_Hydrlase_38"/>
</dbReference>
<dbReference type="InterPro" id="IPR011682">
    <property type="entry name" value="Glyco_hydro_38_C"/>
</dbReference>
<dbReference type="SUPFAM" id="SSF88688">
    <property type="entry name" value="Families 57/38 glycoside transferase middle domain"/>
    <property type="match status" value="1"/>
</dbReference>
<comment type="function">
    <text evidence="7">Catalyzes the first committed step in the biosynthesis of complex N-glycans. It controls conversion of high mannose to complex N-glycans; the final hydrolytic step in the N-glycan maturation pathway.</text>
</comment>
<dbReference type="InterPro" id="IPR011013">
    <property type="entry name" value="Gal_mutarotase_sf_dom"/>
</dbReference>
<dbReference type="InterPro" id="IPR011330">
    <property type="entry name" value="Glyco_hydro/deAcase_b/a-brl"/>
</dbReference>
<keyword evidence="5" id="KW-1015">Disulfide bond</keyword>
<evidence type="ECO:0000256" key="8">
    <source>
        <dbReference type="ARBA" id="ARBA00093232"/>
    </source>
</evidence>
<dbReference type="InterPro" id="IPR015341">
    <property type="entry name" value="Glyco_hydro_38_cen"/>
</dbReference>
<evidence type="ECO:0000256" key="10">
    <source>
        <dbReference type="SAM" id="Coils"/>
    </source>
</evidence>
<dbReference type="Pfam" id="PF01074">
    <property type="entry name" value="Glyco_hydro_38N"/>
    <property type="match status" value="1"/>
</dbReference>
<accession>A0A8S2H0R3</accession>
<comment type="catalytic activity">
    <reaction evidence="8">
        <text>N(4)-{beta-D-GlcNAc-(1-&gt;2)-alpha-D-Man-(1-&gt;3)-[alpha-D-Man-(1-&gt;3)-[alpha-D-Man-(1-&gt;6)]-alpha-D-Man-(1-&gt;6)]-beta-D-Man-(1-&gt;4)-beta-D-GlcNAc-(1-&gt;4)-beta-D-GlcNAc}-L-asparaginyl-[protein] + 2 H2O = 2 alpha-D-mannopyranose + an N(4)-{beta-D-GlcNAc-(1-&gt;2)-alpha-D-Man-(1-&gt;3)-[alpha-D-Man-(1-&gt;6)]-beta-D-Man-(1-&gt;4)-beta-D-GlcNAc-(1-&gt;4)-beta-D-GlcNAc}-L-asparaginyl-[protein]</text>
        <dbReference type="Rhea" id="RHEA:56052"/>
        <dbReference type="Rhea" id="RHEA-COMP:14368"/>
        <dbReference type="Rhea" id="RHEA-COMP:14369"/>
        <dbReference type="ChEBI" id="CHEBI:15377"/>
        <dbReference type="ChEBI" id="CHEBI:28729"/>
        <dbReference type="ChEBI" id="CHEBI:60615"/>
        <dbReference type="ChEBI" id="CHEBI:60625"/>
        <dbReference type="EC" id="3.2.1.114"/>
    </reaction>
</comment>
<dbReference type="InterPro" id="IPR027291">
    <property type="entry name" value="Glyco_hydro_38_N_sf"/>
</dbReference>
<dbReference type="SUPFAM" id="SSF74650">
    <property type="entry name" value="Galactose mutarotase-like"/>
    <property type="match status" value="1"/>
</dbReference>
<dbReference type="Pfam" id="PF07748">
    <property type="entry name" value="Glyco_hydro_38C"/>
    <property type="match status" value="1"/>
</dbReference>
<dbReference type="PANTHER" id="PTHR11607">
    <property type="entry name" value="ALPHA-MANNOSIDASE"/>
    <property type="match status" value="1"/>
</dbReference>
<dbReference type="GO" id="GO:0046872">
    <property type="term" value="F:metal ion binding"/>
    <property type="evidence" value="ECO:0007669"/>
    <property type="project" value="UniProtKB-KW"/>
</dbReference>
<dbReference type="EMBL" id="CAJOBA010001262">
    <property type="protein sequence ID" value="CAF3585639.1"/>
    <property type="molecule type" value="Genomic_DNA"/>
</dbReference>
<keyword evidence="3 9" id="KW-0378">Hydrolase</keyword>
<keyword evidence="6 9" id="KW-0326">Glycosidase</keyword>
<dbReference type="PANTHER" id="PTHR11607:SF3">
    <property type="entry name" value="LYSOSOMAL ALPHA-MANNOSIDASE"/>
    <property type="match status" value="1"/>
</dbReference>
<dbReference type="GO" id="GO:0030246">
    <property type="term" value="F:carbohydrate binding"/>
    <property type="evidence" value="ECO:0007669"/>
    <property type="project" value="InterPro"/>
</dbReference>
<dbReference type="EC" id="3.2.1.-" evidence="9"/>
<dbReference type="AlphaFoldDB" id="A0A8S2H0R3"/>
<dbReference type="GO" id="GO:0006491">
    <property type="term" value="P:N-glycan processing"/>
    <property type="evidence" value="ECO:0007669"/>
    <property type="project" value="TreeGrafter"/>
</dbReference>
<dbReference type="InterPro" id="IPR028995">
    <property type="entry name" value="Glyco_hydro_57/38_cen_sf"/>
</dbReference>
<dbReference type="Gene3D" id="3.20.110.10">
    <property type="entry name" value="Glycoside hydrolase 38, N terminal domain"/>
    <property type="match status" value="1"/>
</dbReference>
<dbReference type="Gene3D" id="1.20.1270.50">
    <property type="entry name" value="Glycoside hydrolase family 38, central domain"/>
    <property type="match status" value="1"/>
</dbReference>
<comment type="similarity">
    <text evidence="1 9">Belongs to the glycosyl hydrolase 38 family.</text>
</comment>
<dbReference type="InterPro" id="IPR037094">
    <property type="entry name" value="Glyco_hydro_38_cen_sf"/>
</dbReference>
<sequence>MYIMLQTGRIDNQISSKSIEQLNELEDTIRQLQLSVKDFDNNKHKQQQQQLSKVNIEPDVLINKSKIKYIDHETDKKWHENINETAEDNPQCAWRASSPLNTTFEIRQLYETLPFDDVDGGVWKQGFAITYKESQWSQDNKLKVILMPHSHCDPGWLYTFEEYFGRATKSIIDTILTALSSNSKYKFVWAEISYLNLWWEQASIDKRELCKKLINNGQLEIVTGGWVMNDEANTHYYAMLNQLIEGHQWIDNHIGEVKLKSAWANDPFGYSPTMAYLLQRTGIQHMAIQRVHYHLKKAMAKEKKLEFLWRQAWDRSSSTDILCHVMPFFSYDIPHTCGPDPKVCCQFDFKRELISDIACPWGVPPVKITKSNVEERASLLLDQYRKKSQLYETNVLFIPLGDDFRYVGANEAAQQFNNYDKLFNYMNNRTDWHVDAQYGTLSNYFEQLQLSKKKTEFPSYAGDFFTYADRNDHYWSGYYTSRSFFKRLDRIVESYLRATEILFAVVNLKTSEHKIDEEHFPKDRFYTMLSTARRNLALFQHHDGITGTARYPVVNDYGKKLLAAIRSCYRIIEESVSFLILDKSYSYSTNQNLLTMDSWMDRYDTLPQRKLITMKTDPKTLHIFNPTDQRRIEIVKVIIDDYNIRVSYRISATSVTPIRCQIDPKWAGKRSNDFISNQFELLFLVDIEPYTIKSYIIQYTNDNPCPMSKLEYTDEKNIPASISPFQLTSSTGKVIKIENDYLTCKFSKHGVLLSIQQLQEKMRFNVNVIRYGTNPSSNSGAYLFLPDGPGQEVPASSKNIIVRVQHGNLVSRVDVLHELYGLQYKLANINGLDGRILEVGATTFLTIDRDIELALRFSTNIKNDQVFFTDLNGFQMIRRKTYKKLPLQANVYPMSAMSFIQDNQLRMTIISAQPCGVASLNTGLLDVFLDRRLLRDDGRGLGQGVLDNREIVSVFKILIENRKDTLSVDKNSLTGYPSLLAHHLSMQLLYPMHTLQMIKDSSEPLSRRIHLFSNDFSLPGDVHLVNFRTLNDNINSEKFHVSDSMAFILRKFSYDCIQDYDKFYQFNAIKFENIFKSEQIDRIDKTSLTLRHTEEKVDITSKLVIPVAEIVTYRIKIR</sequence>
<dbReference type="Pfam" id="PF09261">
    <property type="entry name" value="Alpha-mann_mid"/>
    <property type="match status" value="1"/>
</dbReference>
<dbReference type="SUPFAM" id="SSF88713">
    <property type="entry name" value="Glycoside hydrolase/deacetylase"/>
    <property type="match status" value="1"/>
</dbReference>
<evidence type="ECO:0000256" key="1">
    <source>
        <dbReference type="ARBA" id="ARBA00009792"/>
    </source>
</evidence>
<organism evidence="13 14">
    <name type="scientific">Didymodactylos carnosus</name>
    <dbReference type="NCBI Taxonomy" id="1234261"/>
    <lineage>
        <taxon>Eukaryota</taxon>
        <taxon>Metazoa</taxon>
        <taxon>Spiralia</taxon>
        <taxon>Gnathifera</taxon>
        <taxon>Rotifera</taxon>
        <taxon>Eurotatoria</taxon>
        <taxon>Bdelloidea</taxon>
        <taxon>Philodinida</taxon>
        <taxon>Philodinidae</taxon>
        <taxon>Didymodactylos</taxon>
    </lineage>
</organism>
<dbReference type="Proteomes" id="UP000682733">
    <property type="component" value="Unassembled WGS sequence"/>
</dbReference>
<dbReference type="FunFam" id="1.20.1270.50:FF:000001">
    <property type="entry name" value="Alpha-mannosidase"/>
    <property type="match status" value="1"/>
</dbReference>